<dbReference type="Proteomes" id="UP000631653">
    <property type="component" value="Unassembled WGS sequence"/>
</dbReference>
<name>A0ABX0JWZ1_9PROT</name>
<accession>A0ABX0JWZ1</accession>
<proteinExistence type="predicted"/>
<dbReference type="RefSeq" id="WP_173569513.1">
    <property type="nucleotide sequence ID" value="NZ_WOSY01000004.1"/>
</dbReference>
<dbReference type="InterPro" id="IPR029041">
    <property type="entry name" value="FAD-linked_oxidoreductase-like"/>
</dbReference>
<reference evidence="2 3" key="1">
    <citation type="journal article" date="2020" name="Int. J. Syst. Evol. Microbiol.">
        <title>Novel acetic acid bacteria from cider fermentations: Acetobacter conturbans sp. nov. and Acetobacter fallax sp. nov.</title>
        <authorList>
            <person name="Sombolestani A.S."/>
            <person name="Cleenwerck I."/>
            <person name="Cnockaert M."/>
            <person name="Borremans W."/>
            <person name="Wieme A.D."/>
            <person name="De Vuyst L."/>
            <person name="Vandamme P."/>
        </authorList>
    </citation>
    <scope>NUCLEOTIDE SEQUENCE [LARGE SCALE GENOMIC DNA]</scope>
    <source>
        <strain evidence="2 3">LMG 1627</strain>
    </source>
</reference>
<comment type="caution">
    <text evidence="2">The sequence shown here is derived from an EMBL/GenBank/DDBJ whole genome shotgun (WGS) entry which is preliminary data.</text>
</comment>
<sequence>MDDHPKARSLVTTTVASSMCRMLKKNDVRSFHFYILNRSESSFAFSSLLGC</sequence>
<dbReference type="SUPFAM" id="SSF51730">
    <property type="entry name" value="FAD-linked oxidoreductase"/>
    <property type="match status" value="1"/>
</dbReference>
<organism evidence="2 3">
    <name type="scientific">Acetobacter conturbans</name>
    <dbReference type="NCBI Taxonomy" id="1737472"/>
    <lineage>
        <taxon>Bacteria</taxon>
        <taxon>Pseudomonadati</taxon>
        <taxon>Pseudomonadota</taxon>
        <taxon>Alphaproteobacteria</taxon>
        <taxon>Acetobacterales</taxon>
        <taxon>Acetobacteraceae</taxon>
        <taxon>Acetobacter</taxon>
    </lineage>
</organism>
<evidence type="ECO:0000313" key="2">
    <source>
        <dbReference type="EMBL" id="NHN88006.1"/>
    </source>
</evidence>
<keyword evidence="3" id="KW-1185">Reference proteome</keyword>
<evidence type="ECO:0008006" key="4">
    <source>
        <dbReference type="Google" id="ProtNLM"/>
    </source>
</evidence>
<protein>
    <recommendedName>
        <fullName evidence="4">Methylenetetrahydrofolate reductase (NAD(P)H)</fullName>
    </recommendedName>
</protein>
<gene>
    <name evidence="2" type="ORF">GOB81_05105</name>
</gene>
<evidence type="ECO:0000313" key="3">
    <source>
        <dbReference type="Proteomes" id="UP000631653"/>
    </source>
</evidence>
<evidence type="ECO:0000256" key="1">
    <source>
        <dbReference type="ARBA" id="ARBA00023002"/>
    </source>
</evidence>
<keyword evidence="1" id="KW-0560">Oxidoreductase</keyword>
<dbReference type="EMBL" id="WOSY01000004">
    <property type="protein sequence ID" value="NHN88006.1"/>
    <property type="molecule type" value="Genomic_DNA"/>
</dbReference>